<dbReference type="GO" id="GO:0016787">
    <property type="term" value="F:hydrolase activity"/>
    <property type="evidence" value="ECO:0007669"/>
    <property type="project" value="UniProtKB-KW"/>
</dbReference>
<keyword evidence="4" id="KW-0378">Hydrolase</keyword>
<sequence>MTGQQRVLILGATGKTGQSILHALLKEPQSFDVEALVRPASVGKPEVQNLAAQGVKIHVVDISGPMDQLIRVLTGVDVFISAIDAMGQRAQLGLVKAAKSAGVKRFVPCAFITVAPPGGVMALRDSKEEVYQEIWKESLPYTIIDVGYWHQISFPTLPSGRVDYASVITPQVQIHAGGTAPNMLTDLRDIGAFTSLIIKDPRTLNKFVVTYSDVLSENEIFALMEEISGEKIQERQYATDEIIAMHEGAAANARAKPNDWTAQTLAFIADYTYSKYVRGDNNPSYAKYLRVPRREGAVP</sequence>
<evidence type="ECO:0000313" key="4">
    <source>
        <dbReference type="EMBL" id="KAF7342887.1"/>
    </source>
</evidence>
<protein>
    <submittedName>
        <fullName evidence="4">Glycoside hydrolase</fullName>
    </submittedName>
</protein>
<dbReference type="Gene3D" id="3.40.50.720">
    <property type="entry name" value="NAD(P)-binding Rossmann-like Domain"/>
    <property type="match status" value="1"/>
</dbReference>
<dbReference type="InterPro" id="IPR008030">
    <property type="entry name" value="NmrA-like"/>
</dbReference>
<dbReference type="PANTHER" id="PTHR47706">
    <property type="entry name" value="NMRA-LIKE FAMILY PROTEIN"/>
    <property type="match status" value="1"/>
</dbReference>
<organism evidence="4 5">
    <name type="scientific">Mycena sanguinolenta</name>
    <dbReference type="NCBI Taxonomy" id="230812"/>
    <lineage>
        <taxon>Eukaryota</taxon>
        <taxon>Fungi</taxon>
        <taxon>Dikarya</taxon>
        <taxon>Basidiomycota</taxon>
        <taxon>Agaricomycotina</taxon>
        <taxon>Agaricomycetes</taxon>
        <taxon>Agaricomycetidae</taxon>
        <taxon>Agaricales</taxon>
        <taxon>Marasmiineae</taxon>
        <taxon>Mycenaceae</taxon>
        <taxon>Mycena</taxon>
    </lineage>
</organism>
<keyword evidence="5" id="KW-1185">Reference proteome</keyword>
<dbReference type="SUPFAM" id="SSF51735">
    <property type="entry name" value="NAD(P)-binding Rossmann-fold domains"/>
    <property type="match status" value="1"/>
</dbReference>
<dbReference type="Pfam" id="PF05368">
    <property type="entry name" value="NmrA"/>
    <property type="match status" value="1"/>
</dbReference>
<dbReference type="EMBL" id="JACAZH010000024">
    <property type="protein sequence ID" value="KAF7342887.1"/>
    <property type="molecule type" value="Genomic_DNA"/>
</dbReference>
<dbReference type="OrthoDB" id="9974981at2759"/>
<gene>
    <name evidence="4" type="ORF">MSAN_02005100</name>
</gene>
<keyword evidence="2" id="KW-0560">Oxidoreductase</keyword>
<feature type="domain" description="NmrA-like" evidence="3">
    <location>
        <begin position="4"/>
        <end position="238"/>
    </location>
</feature>
<evidence type="ECO:0000256" key="1">
    <source>
        <dbReference type="ARBA" id="ARBA00022857"/>
    </source>
</evidence>
<reference evidence="4" key="1">
    <citation type="submission" date="2020-05" db="EMBL/GenBank/DDBJ databases">
        <title>Mycena genomes resolve the evolution of fungal bioluminescence.</title>
        <authorList>
            <person name="Tsai I.J."/>
        </authorList>
    </citation>
    <scope>NUCLEOTIDE SEQUENCE</scope>
    <source>
        <strain evidence="4">160909Yilan</strain>
    </source>
</reference>
<name>A0A8H6XKW2_9AGAR</name>
<dbReference type="GO" id="GO:0016491">
    <property type="term" value="F:oxidoreductase activity"/>
    <property type="evidence" value="ECO:0007669"/>
    <property type="project" value="UniProtKB-KW"/>
</dbReference>
<dbReference type="Proteomes" id="UP000623467">
    <property type="component" value="Unassembled WGS sequence"/>
</dbReference>
<keyword evidence="1" id="KW-0521">NADP</keyword>
<dbReference type="AlphaFoldDB" id="A0A8H6XKW2"/>
<evidence type="ECO:0000256" key="2">
    <source>
        <dbReference type="ARBA" id="ARBA00023002"/>
    </source>
</evidence>
<evidence type="ECO:0000259" key="3">
    <source>
        <dbReference type="Pfam" id="PF05368"/>
    </source>
</evidence>
<proteinExistence type="predicted"/>
<accession>A0A8H6XKW2</accession>
<dbReference type="PANTHER" id="PTHR47706:SF9">
    <property type="entry name" value="NMRA-LIKE DOMAIN-CONTAINING PROTEIN-RELATED"/>
    <property type="match status" value="1"/>
</dbReference>
<evidence type="ECO:0000313" key="5">
    <source>
        <dbReference type="Proteomes" id="UP000623467"/>
    </source>
</evidence>
<dbReference type="InterPro" id="IPR051609">
    <property type="entry name" value="NmrA/Isoflavone_reductase-like"/>
</dbReference>
<dbReference type="Gene3D" id="3.90.25.10">
    <property type="entry name" value="UDP-galactose 4-epimerase, domain 1"/>
    <property type="match status" value="1"/>
</dbReference>
<dbReference type="InterPro" id="IPR036291">
    <property type="entry name" value="NAD(P)-bd_dom_sf"/>
</dbReference>
<comment type="caution">
    <text evidence="4">The sequence shown here is derived from an EMBL/GenBank/DDBJ whole genome shotgun (WGS) entry which is preliminary data.</text>
</comment>